<dbReference type="OrthoDB" id="190523at2"/>
<organism evidence="1 2">
    <name type="scientific">Candidatus Scalindua japonica</name>
    <dbReference type="NCBI Taxonomy" id="1284222"/>
    <lineage>
        <taxon>Bacteria</taxon>
        <taxon>Pseudomonadati</taxon>
        <taxon>Planctomycetota</taxon>
        <taxon>Candidatus Brocadiia</taxon>
        <taxon>Candidatus Brocadiales</taxon>
        <taxon>Candidatus Scalinduaceae</taxon>
        <taxon>Candidatus Scalindua</taxon>
    </lineage>
</organism>
<dbReference type="Proteomes" id="UP000218542">
    <property type="component" value="Unassembled WGS sequence"/>
</dbReference>
<dbReference type="Gene3D" id="3.60.20.10">
    <property type="entry name" value="Glutamine Phosphoribosylpyrophosphate, subunit 1, domain 1"/>
    <property type="match status" value="1"/>
</dbReference>
<sequence>MSIAVVVKKDNKVVIGADTLQCFDANMADIDNLYESKLRQIGSAILAGAGWGLYDNILDDYLKGKKTVRLATKQQVFLFFKNFWPVLHQKYSFVNNQCDDADSPFGELDSSFLIATKKRIFFVSSNMCVTEFQKFYAIGAGRDYAIGAMHVLYDQEKSSEEIARLAIEAAIANNVYCGGNIETMKP</sequence>
<accession>A0A286U1M2</accession>
<reference evidence="2" key="1">
    <citation type="journal article" date="2017" name="Environ. Microbiol. Rep.">
        <title>Genetic Diversity of Marine Anaerobic Ammonium-Oxidizing Bacteria as Revealed by Genomic and Proteomic Analyses of 'Candidatus Scalindua japonica'.</title>
        <authorList>
            <person name="Oshiki M."/>
            <person name="Mizuto K."/>
            <person name="Kimura Z."/>
            <person name="Kindaichi T."/>
            <person name="Satoh H."/>
            <person name="Okabe S."/>
        </authorList>
    </citation>
    <scope>NUCLEOTIDE SEQUENCE [LARGE SCALE GENOMIC DNA]</scope>
    <source>
        <strain evidence="2">husup-a2</strain>
    </source>
</reference>
<evidence type="ECO:0000313" key="1">
    <source>
        <dbReference type="EMBL" id="GAX62038.1"/>
    </source>
</evidence>
<protein>
    <submittedName>
        <fullName evidence="1">ATP-dependent protease, peptidase subunit</fullName>
    </submittedName>
</protein>
<dbReference type="RefSeq" id="WP_096895415.1">
    <property type="nucleotide sequence ID" value="NZ_BAOS01000028.1"/>
</dbReference>
<comment type="caution">
    <text evidence="1">The sequence shown here is derived from an EMBL/GenBank/DDBJ whole genome shotgun (WGS) entry which is preliminary data.</text>
</comment>
<dbReference type="GO" id="GO:0006508">
    <property type="term" value="P:proteolysis"/>
    <property type="evidence" value="ECO:0007669"/>
    <property type="project" value="UniProtKB-KW"/>
</dbReference>
<keyword evidence="1" id="KW-0378">Hydrolase</keyword>
<evidence type="ECO:0000313" key="2">
    <source>
        <dbReference type="Proteomes" id="UP000218542"/>
    </source>
</evidence>
<keyword evidence="1" id="KW-0645">Protease</keyword>
<dbReference type="SUPFAM" id="SSF56235">
    <property type="entry name" value="N-terminal nucleophile aminohydrolases (Ntn hydrolases)"/>
    <property type="match status" value="1"/>
</dbReference>
<dbReference type="EMBL" id="BAOS01000028">
    <property type="protein sequence ID" value="GAX62038.1"/>
    <property type="molecule type" value="Genomic_DNA"/>
</dbReference>
<dbReference type="AlphaFoldDB" id="A0A286U1M2"/>
<dbReference type="GO" id="GO:0008233">
    <property type="term" value="F:peptidase activity"/>
    <property type="evidence" value="ECO:0007669"/>
    <property type="project" value="UniProtKB-KW"/>
</dbReference>
<gene>
    <name evidence="1" type="ORF">SCALIN_C28_0240</name>
</gene>
<name>A0A286U1M2_9BACT</name>
<dbReference type="InterPro" id="IPR029055">
    <property type="entry name" value="Ntn_hydrolases_N"/>
</dbReference>
<keyword evidence="2" id="KW-1185">Reference proteome</keyword>
<proteinExistence type="predicted"/>